<dbReference type="PRINTS" id="PR00344">
    <property type="entry name" value="BCTRLSENSOR"/>
</dbReference>
<evidence type="ECO:0000313" key="8">
    <source>
        <dbReference type="Proteomes" id="UP000662314"/>
    </source>
</evidence>
<keyword evidence="4 7" id="KW-0418">Kinase</keyword>
<comment type="caution">
    <text evidence="7">The sequence shown here is derived from an EMBL/GenBank/DDBJ whole genome shotgun (WGS) entry which is preliminary data.</text>
</comment>
<dbReference type="GO" id="GO:0000156">
    <property type="term" value="F:phosphorelay response regulator activity"/>
    <property type="evidence" value="ECO:0007669"/>
    <property type="project" value="TreeGrafter"/>
</dbReference>
<dbReference type="GO" id="GO:0004673">
    <property type="term" value="F:protein histidine kinase activity"/>
    <property type="evidence" value="ECO:0007669"/>
    <property type="project" value="UniProtKB-EC"/>
</dbReference>
<keyword evidence="5" id="KW-0902">Two-component regulatory system</keyword>
<evidence type="ECO:0000256" key="5">
    <source>
        <dbReference type="ARBA" id="ARBA00023012"/>
    </source>
</evidence>
<comment type="catalytic activity">
    <reaction evidence="1">
        <text>ATP + protein L-histidine = ADP + protein N-phospho-L-histidine.</text>
        <dbReference type="EC" id="2.7.13.3"/>
    </reaction>
</comment>
<dbReference type="AlphaFoldDB" id="A0A8J7I6Y8"/>
<organism evidence="7 8">
    <name type="scientific">Dendronalium phyllosphericum CENA369</name>
    <dbReference type="NCBI Taxonomy" id="1725256"/>
    <lineage>
        <taxon>Bacteria</taxon>
        <taxon>Bacillati</taxon>
        <taxon>Cyanobacteriota</taxon>
        <taxon>Cyanophyceae</taxon>
        <taxon>Nostocales</taxon>
        <taxon>Nostocaceae</taxon>
        <taxon>Dendronalium</taxon>
        <taxon>Dendronalium phyllosphericum</taxon>
    </lineage>
</organism>
<dbReference type="Pfam" id="PF02518">
    <property type="entry name" value="HATPase_c"/>
    <property type="match status" value="1"/>
</dbReference>
<protein>
    <recommendedName>
        <fullName evidence="2">histidine kinase</fullName>
        <ecNumber evidence="2">2.7.13.3</ecNumber>
    </recommendedName>
</protein>
<evidence type="ECO:0000256" key="1">
    <source>
        <dbReference type="ARBA" id="ARBA00000085"/>
    </source>
</evidence>
<dbReference type="InterPro" id="IPR036890">
    <property type="entry name" value="HATPase_C_sf"/>
</dbReference>
<dbReference type="InterPro" id="IPR050351">
    <property type="entry name" value="BphY/WalK/GraS-like"/>
</dbReference>
<dbReference type="PANTHER" id="PTHR42878:SF15">
    <property type="entry name" value="BACTERIOPHYTOCHROME"/>
    <property type="match status" value="1"/>
</dbReference>
<keyword evidence="3" id="KW-0808">Transferase</keyword>
<dbReference type="PROSITE" id="PS50109">
    <property type="entry name" value="HIS_KIN"/>
    <property type="match status" value="1"/>
</dbReference>
<name>A0A8J7I6Y8_9NOST</name>
<dbReference type="EMBL" id="JAECZA010000275">
    <property type="protein sequence ID" value="MBH8577201.1"/>
    <property type="molecule type" value="Genomic_DNA"/>
</dbReference>
<dbReference type="InterPro" id="IPR003594">
    <property type="entry name" value="HATPase_dom"/>
</dbReference>
<evidence type="ECO:0000259" key="6">
    <source>
        <dbReference type="PROSITE" id="PS50109"/>
    </source>
</evidence>
<evidence type="ECO:0000313" key="7">
    <source>
        <dbReference type="EMBL" id="MBH8577201.1"/>
    </source>
</evidence>
<feature type="domain" description="Histidine kinase" evidence="6">
    <location>
        <begin position="1"/>
        <end position="74"/>
    </location>
</feature>
<reference evidence="7 8" key="1">
    <citation type="journal article" date="2021" name="Int. J. Syst. Evol. Microbiol.">
        <title>Amazonocrinis nigriterrae gen. nov., sp. nov., Atlanticothrix silvestris gen. nov., sp. nov. and Dendronalium phyllosphericum gen. nov., sp. nov., nostocacean cyanobacteria from Brazilian environments.</title>
        <authorList>
            <person name="Alvarenga D.O."/>
            <person name="Andreote A.P.D."/>
            <person name="Branco L.H.Z."/>
            <person name="Delbaje E."/>
            <person name="Cruz R.B."/>
            <person name="Varani A.M."/>
            <person name="Fiore M.F."/>
        </authorList>
    </citation>
    <scope>NUCLEOTIDE SEQUENCE [LARGE SCALE GENOMIC DNA]</scope>
    <source>
        <strain evidence="7 8">CENA369</strain>
    </source>
</reference>
<evidence type="ECO:0000256" key="3">
    <source>
        <dbReference type="ARBA" id="ARBA00022679"/>
    </source>
</evidence>
<accession>A0A8J7I6Y8</accession>
<gene>
    <name evidence="7" type="ORF">I8752_30350</name>
</gene>
<dbReference type="EC" id="2.7.13.3" evidence="2"/>
<dbReference type="PANTHER" id="PTHR42878">
    <property type="entry name" value="TWO-COMPONENT HISTIDINE KINASE"/>
    <property type="match status" value="1"/>
</dbReference>
<evidence type="ECO:0000256" key="2">
    <source>
        <dbReference type="ARBA" id="ARBA00012438"/>
    </source>
</evidence>
<dbReference type="SUPFAM" id="SSF55874">
    <property type="entry name" value="ATPase domain of HSP90 chaperone/DNA topoisomerase II/histidine kinase"/>
    <property type="match status" value="1"/>
</dbReference>
<proteinExistence type="predicted"/>
<dbReference type="Proteomes" id="UP000662314">
    <property type="component" value="Unassembled WGS sequence"/>
</dbReference>
<sequence>MRLWVEDNGIGIALEHQERIFNVFERLHGEESYPGSGIGLAIVRKGVERMGGQVGVESLIGQGSRFWIELRTATMKT</sequence>
<dbReference type="InterPro" id="IPR005467">
    <property type="entry name" value="His_kinase_dom"/>
</dbReference>
<dbReference type="Gene3D" id="3.30.565.10">
    <property type="entry name" value="Histidine kinase-like ATPase, C-terminal domain"/>
    <property type="match status" value="1"/>
</dbReference>
<evidence type="ECO:0000256" key="4">
    <source>
        <dbReference type="ARBA" id="ARBA00022777"/>
    </source>
</evidence>
<dbReference type="InterPro" id="IPR004358">
    <property type="entry name" value="Sig_transdc_His_kin-like_C"/>
</dbReference>
<keyword evidence="8" id="KW-1185">Reference proteome</keyword>
<dbReference type="GO" id="GO:0007234">
    <property type="term" value="P:osmosensory signaling via phosphorelay pathway"/>
    <property type="evidence" value="ECO:0007669"/>
    <property type="project" value="TreeGrafter"/>
</dbReference>
<dbReference type="GO" id="GO:0030295">
    <property type="term" value="F:protein kinase activator activity"/>
    <property type="evidence" value="ECO:0007669"/>
    <property type="project" value="TreeGrafter"/>
</dbReference>